<protein>
    <submittedName>
        <fullName evidence="4">Double-stranded RNA-specific editase B2-like</fullName>
    </submittedName>
</protein>
<dbReference type="AlphaFoldDB" id="A0A3Q2CPX1"/>
<dbReference type="GeneTree" id="ENSGT00940000157252"/>
<evidence type="ECO:0000259" key="2">
    <source>
        <dbReference type="PROSITE" id="PS50137"/>
    </source>
</evidence>
<dbReference type="GO" id="GO:0005730">
    <property type="term" value="C:nucleolus"/>
    <property type="evidence" value="ECO:0007669"/>
    <property type="project" value="TreeGrafter"/>
</dbReference>
<keyword evidence="1" id="KW-0694">RNA-binding</keyword>
<accession>A0A3Q2CPX1</accession>
<dbReference type="PROSITE" id="PS50141">
    <property type="entry name" value="A_DEAMIN_EDITASE"/>
    <property type="match status" value="1"/>
</dbReference>
<dbReference type="Pfam" id="PF00035">
    <property type="entry name" value="dsrm"/>
    <property type="match status" value="2"/>
</dbReference>
<dbReference type="GO" id="GO:0003726">
    <property type="term" value="F:double-stranded RNA adenosine deaminase activity"/>
    <property type="evidence" value="ECO:0007669"/>
    <property type="project" value="TreeGrafter"/>
</dbReference>
<dbReference type="SMART" id="SM00552">
    <property type="entry name" value="ADEAMc"/>
    <property type="match status" value="1"/>
</dbReference>
<dbReference type="Pfam" id="PF02137">
    <property type="entry name" value="A_deamin"/>
    <property type="match status" value="1"/>
</dbReference>
<dbReference type="PANTHER" id="PTHR10910">
    <property type="entry name" value="EUKARYOTE SPECIFIC DSRNA BINDING PROTEIN"/>
    <property type="match status" value="1"/>
</dbReference>
<dbReference type="SMART" id="SM00358">
    <property type="entry name" value="DSRM"/>
    <property type="match status" value="2"/>
</dbReference>
<dbReference type="InterPro" id="IPR014720">
    <property type="entry name" value="dsRBD_dom"/>
</dbReference>
<dbReference type="GO" id="GO:0008251">
    <property type="term" value="F:tRNA-specific adenosine deaminase activity"/>
    <property type="evidence" value="ECO:0007669"/>
    <property type="project" value="TreeGrafter"/>
</dbReference>
<feature type="domain" description="A to I editase" evidence="3">
    <location>
        <begin position="333"/>
        <end position="678"/>
    </location>
</feature>
<sequence length="680" mass="75817">EVLRKFHPTVICAPSPKQSQMVLQRDQQFSDGKHPLCFKKLSCCQRSVWTVSPKNAMEQLNELHPGLQYDILSKSGPLHAPVFSVGVKVNGFEFEGQGSTKKQAKIKAAELALQSLVQFPNASQTQSTMENFDFTADFFTEFEPSLTDNCKLLHCSGATMQVLSNISKRRNTHSFTLDLISSTNPNRQSFPLKHQSPVALLNELLPGLRYMCQVERIHGTPLKNFIMMVRLEGKVFEGCGHSKRQAKARAAAAALQSLYNVSLGPERKLLNSQGSRTKHHLPQFFAESIYHMVREKYSQLTDGGPSSSHGRHKVLAGIVMTRGFDLRSAQVVSLATGTKCLDSMTAKDEGCTLRDCHAEVLSRRALVRFFFTQLELREEGEDQSIFVADKDSTYHFQLREGVRFHMYVSMSPCGDARLNSPYETKPACKKNFIMTLKKCSSFAINEETIKENRKFRCRLRVKVNGGEGTLPVVSQSTHQKWDSVVLGQPVHMASVSCTDKIAKWSVVGLQGALLTRLVKPIYLHSLTVGTLSHTGHLGRAITCRLAAVRHLFSFYRQQELLLGLSSREVYTAGKASNVCMNWSYGEGVLEEVSTTTGRRKVSGTPSQICRNSLFSYWLKLDNKVNLHGAKSKNSTKPTYSASKMAAGCYQRAVEQFCFALQGAGFGKWPRKNAETGSLQC</sequence>
<dbReference type="Ensembl" id="ENSCVAT00000003190.1">
    <property type="protein sequence ID" value="ENSCVAP00000007504.1"/>
    <property type="gene ID" value="ENSCVAG00000009369.1"/>
</dbReference>
<evidence type="ECO:0000259" key="3">
    <source>
        <dbReference type="PROSITE" id="PS50141"/>
    </source>
</evidence>
<organism evidence="4 5">
    <name type="scientific">Cyprinodon variegatus</name>
    <name type="common">Sheepshead minnow</name>
    <dbReference type="NCBI Taxonomy" id="28743"/>
    <lineage>
        <taxon>Eukaryota</taxon>
        <taxon>Metazoa</taxon>
        <taxon>Chordata</taxon>
        <taxon>Craniata</taxon>
        <taxon>Vertebrata</taxon>
        <taxon>Euteleostomi</taxon>
        <taxon>Actinopterygii</taxon>
        <taxon>Neopterygii</taxon>
        <taxon>Teleostei</taxon>
        <taxon>Neoteleostei</taxon>
        <taxon>Acanthomorphata</taxon>
        <taxon>Ovalentaria</taxon>
        <taxon>Atherinomorphae</taxon>
        <taxon>Cyprinodontiformes</taxon>
        <taxon>Cyprinodontidae</taxon>
        <taxon>Cyprinodon</taxon>
    </lineage>
</organism>
<evidence type="ECO:0000313" key="4">
    <source>
        <dbReference type="Ensembl" id="ENSCVAP00000007504.1"/>
    </source>
</evidence>
<dbReference type="Proteomes" id="UP000265020">
    <property type="component" value="Unassembled WGS sequence"/>
</dbReference>
<dbReference type="GO" id="GO:0003725">
    <property type="term" value="F:double-stranded RNA binding"/>
    <property type="evidence" value="ECO:0007669"/>
    <property type="project" value="TreeGrafter"/>
</dbReference>
<dbReference type="InterPro" id="IPR002466">
    <property type="entry name" value="A_deamin"/>
</dbReference>
<keyword evidence="5" id="KW-1185">Reference proteome</keyword>
<evidence type="ECO:0000313" key="5">
    <source>
        <dbReference type="Proteomes" id="UP000265020"/>
    </source>
</evidence>
<feature type="domain" description="DRBM" evidence="2">
    <location>
        <begin position="52"/>
        <end position="118"/>
    </location>
</feature>
<reference evidence="4" key="2">
    <citation type="submission" date="2025-09" db="UniProtKB">
        <authorList>
            <consortium name="Ensembl"/>
        </authorList>
    </citation>
    <scope>IDENTIFICATION</scope>
</reference>
<dbReference type="GO" id="GO:0006396">
    <property type="term" value="P:RNA processing"/>
    <property type="evidence" value="ECO:0007669"/>
    <property type="project" value="InterPro"/>
</dbReference>
<dbReference type="PROSITE" id="PS50137">
    <property type="entry name" value="DS_RBD"/>
    <property type="match status" value="2"/>
</dbReference>
<dbReference type="FunFam" id="3.30.160.20:FF:000009">
    <property type="entry name" value="Adenosine deaminase RNA-specific B2 (inactive)"/>
    <property type="match status" value="1"/>
</dbReference>
<name>A0A3Q2CPX1_CYPVA</name>
<dbReference type="GO" id="GO:0005737">
    <property type="term" value="C:cytoplasm"/>
    <property type="evidence" value="ECO:0007669"/>
    <property type="project" value="TreeGrafter"/>
</dbReference>
<dbReference type="GO" id="GO:0006382">
    <property type="term" value="P:adenosine to inosine editing"/>
    <property type="evidence" value="ECO:0007669"/>
    <property type="project" value="TreeGrafter"/>
</dbReference>
<dbReference type="Gene3D" id="3.30.160.20">
    <property type="match status" value="2"/>
</dbReference>
<reference evidence="4" key="1">
    <citation type="submission" date="2025-08" db="UniProtKB">
        <authorList>
            <consortium name="Ensembl"/>
        </authorList>
    </citation>
    <scope>IDENTIFICATION</scope>
</reference>
<proteinExistence type="predicted"/>
<dbReference type="PANTHER" id="PTHR10910:SF17">
    <property type="entry name" value="DOUBLE-STRANDED RNA-SPECIFIC EDITASE B2"/>
    <property type="match status" value="1"/>
</dbReference>
<dbReference type="SUPFAM" id="SSF54768">
    <property type="entry name" value="dsRNA-binding domain-like"/>
    <property type="match status" value="2"/>
</dbReference>
<feature type="domain" description="DRBM" evidence="2">
    <location>
        <begin position="196"/>
        <end position="260"/>
    </location>
</feature>
<evidence type="ECO:0000256" key="1">
    <source>
        <dbReference type="PROSITE-ProRule" id="PRU00266"/>
    </source>
</evidence>